<proteinExistence type="predicted"/>
<feature type="compositionally biased region" description="Low complexity" evidence="1">
    <location>
        <begin position="119"/>
        <end position="143"/>
    </location>
</feature>
<protein>
    <submittedName>
        <fullName evidence="2">Uncharacterized protein</fullName>
    </submittedName>
</protein>
<evidence type="ECO:0000313" key="3">
    <source>
        <dbReference type="Proteomes" id="UP001071777"/>
    </source>
</evidence>
<keyword evidence="3" id="KW-1185">Reference proteome</keyword>
<evidence type="ECO:0000256" key="1">
    <source>
        <dbReference type="SAM" id="MobiDB-lite"/>
    </source>
</evidence>
<dbReference type="Proteomes" id="UP001071777">
    <property type="component" value="Unassembled WGS sequence"/>
</dbReference>
<feature type="compositionally biased region" description="Polar residues" evidence="1">
    <location>
        <begin position="82"/>
        <end position="94"/>
    </location>
</feature>
<name>A0ABQ8P3K7_9CRYT</name>
<feature type="compositionally biased region" description="Low complexity" evidence="1">
    <location>
        <begin position="392"/>
        <end position="404"/>
    </location>
</feature>
<evidence type="ECO:0000313" key="2">
    <source>
        <dbReference type="EMBL" id="KAJ1606927.1"/>
    </source>
</evidence>
<feature type="compositionally biased region" description="Low complexity" evidence="1">
    <location>
        <begin position="57"/>
        <end position="78"/>
    </location>
</feature>
<accession>A0ABQ8P3K7</accession>
<feature type="region of interest" description="Disordered" evidence="1">
    <location>
        <begin position="367"/>
        <end position="413"/>
    </location>
</feature>
<gene>
    <name evidence="2" type="ORF">OJ252_3006</name>
</gene>
<organism evidence="2 3">
    <name type="scientific">Cryptosporidium canis</name>
    <dbReference type="NCBI Taxonomy" id="195482"/>
    <lineage>
        <taxon>Eukaryota</taxon>
        <taxon>Sar</taxon>
        <taxon>Alveolata</taxon>
        <taxon>Apicomplexa</taxon>
        <taxon>Conoidasida</taxon>
        <taxon>Coccidia</taxon>
        <taxon>Eucoccidiorida</taxon>
        <taxon>Eimeriorina</taxon>
        <taxon>Cryptosporidiidae</taxon>
        <taxon>Cryptosporidium</taxon>
    </lineage>
</organism>
<feature type="region of interest" description="Disordered" evidence="1">
    <location>
        <begin position="57"/>
        <end position="160"/>
    </location>
</feature>
<comment type="caution">
    <text evidence="2">The sequence shown here is derived from an EMBL/GenBank/DDBJ whole genome shotgun (WGS) entry which is preliminary data.</text>
</comment>
<sequence>MRLLQLFLKLYAIYFPITFFSRIVLKNDVCRSLLELDDHLGHSLVLPQSLLSLSLKSNIPNGRSGSRQGQGQPGYGSRLETRSSPGFGSRQGQGQPRYGSRLETRSSPGFGSRQGQGQGQPRYGSRLETRSSPGFGSRQGQGQPRRRVPSSSGPNRASLSKVDFDGALQDLYKIDVEDAGEQQVSLSCVDLEELSDVLMYLYTMFVGEAGRLDDLAFLQTCLGQLMDIKQSRDLSRYSRNYGISLLLTSIDKVSGAIKSKLSIQSKFESLSLRTLFMQELLSRLIEECNSGDSGSLDLNNNKYLDLLDLTKDLEDGAEKVGSFMKYMLKVRKDYCDETLVENLKYLISNMKRHVSIKSKPYVIKEKRSVPRTKRRVPPASTGTKRTVPIGTKSYMSSTLSSSAKSRSKFKVNQ</sequence>
<dbReference type="EMBL" id="JAPCXB010000128">
    <property type="protein sequence ID" value="KAJ1606927.1"/>
    <property type="molecule type" value="Genomic_DNA"/>
</dbReference>
<reference evidence="2" key="1">
    <citation type="submission" date="2022-10" db="EMBL/GenBank/DDBJ databases">
        <title>Adaptive evolution leads to modifications in subtelomeric GC content in a zoonotic Cryptosporidium species.</title>
        <authorList>
            <person name="Li J."/>
            <person name="Feng Y."/>
            <person name="Xiao L."/>
        </authorList>
    </citation>
    <scope>NUCLEOTIDE SEQUENCE</scope>
    <source>
        <strain evidence="2">25894</strain>
    </source>
</reference>